<evidence type="ECO:0000256" key="3">
    <source>
        <dbReference type="ARBA" id="ARBA00023163"/>
    </source>
</evidence>
<dbReference type="Gene3D" id="1.10.10.10">
    <property type="entry name" value="Winged helix-like DNA-binding domain superfamily/Winged helix DNA-binding domain"/>
    <property type="match status" value="1"/>
</dbReference>
<dbReference type="SUPFAM" id="SSF46785">
    <property type="entry name" value="Winged helix' DNA-binding domain"/>
    <property type="match status" value="1"/>
</dbReference>
<dbReference type="Gene3D" id="3.30.70.920">
    <property type="match status" value="1"/>
</dbReference>
<name>A0A1I6KHZ9_9SPHN</name>
<dbReference type="InterPro" id="IPR000485">
    <property type="entry name" value="AsnC-type_HTH_dom"/>
</dbReference>
<accession>A0A1I6KHZ9</accession>
<dbReference type="InterPro" id="IPR019888">
    <property type="entry name" value="Tscrpt_reg_AsnC-like"/>
</dbReference>
<dbReference type="CDD" id="cd00090">
    <property type="entry name" value="HTH_ARSR"/>
    <property type="match status" value="1"/>
</dbReference>
<keyword evidence="2" id="KW-0238">DNA-binding</keyword>
<dbReference type="PRINTS" id="PR00033">
    <property type="entry name" value="HTHASNC"/>
</dbReference>
<dbReference type="Proteomes" id="UP000198824">
    <property type="component" value="Unassembled WGS sequence"/>
</dbReference>
<reference evidence="5 6" key="1">
    <citation type="submission" date="2016-10" db="EMBL/GenBank/DDBJ databases">
        <authorList>
            <person name="de Groot N.N."/>
        </authorList>
    </citation>
    <scope>NUCLEOTIDE SEQUENCE [LARGE SCALE GENOMIC DNA]</scope>
    <source>
        <strain evidence="5 6">S5-249</strain>
    </source>
</reference>
<dbReference type="Pfam" id="PF13412">
    <property type="entry name" value="HTH_24"/>
    <property type="match status" value="1"/>
</dbReference>
<dbReference type="STRING" id="1166337.SAMN05192580_1762"/>
<feature type="domain" description="HTH asnC-type" evidence="4">
    <location>
        <begin position="14"/>
        <end position="74"/>
    </location>
</feature>
<dbReference type="Pfam" id="PF01037">
    <property type="entry name" value="AsnC_trans_reg"/>
    <property type="match status" value="1"/>
</dbReference>
<dbReference type="PANTHER" id="PTHR30154">
    <property type="entry name" value="LEUCINE-RESPONSIVE REGULATORY PROTEIN"/>
    <property type="match status" value="1"/>
</dbReference>
<dbReference type="GO" id="GO:0005829">
    <property type="term" value="C:cytosol"/>
    <property type="evidence" value="ECO:0007669"/>
    <property type="project" value="TreeGrafter"/>
</dbReference>
<dbReference type="InterPro" id="IPR019887">
    <property type="entry name" value="Tscrpt_reg_AsnC/Lrp_C"/>
</dbReference>
<protein>
    <submittedName>
        <fullName evidence="5">Lrp/AsnC family transcriptional regulator, regulator for asnA, asnC and gidA</fullName>
    </submittedName>
</protein>
<proteinExistence type="predicted"/>
<dbReference type="SUPFAM" id="SSF54909">
    <property type="entry name" value="Dimeric alpha+beta barrel"/>
    <property type="match status" value="1"/>
</dbReference>
<dbReference type="InterPro" id="IPR011008">
    <property type="entry name" value="Dimeric_a/b-barrel"/>
</dbReference>
<evidence type="ECO:0000313" key="5">
    <source>
        <dbReference type="EMBL" id="SFR90857.1"/>
    </source>
</evidence>
<evidence type="ECO:0000313" key="6">
    <source>
        <dbReference type="Proteomes" id="UP000198824"/>
    </source>
</evidence>
<dbReference type="EMBL" id="FOZG01000001">
    <property type="protein sequence ID" value="SFR90857.1"/>
    <property type="molecule type" value="Genomic_DNA"/>
</dbReference>
<dbReference type="RefSeq" id="WP_242653371.1">
    <property type="nucleotide sequence ID" value="NZ_FOZG01000001.1"/>
</dbReference>
<keyword evidence="6" id="KW-1185">Reference proteome</keyword>
<dbReference type="InterPro" id="IPR011991">
    <property type="entry name" value="ArsR-like_HTH"/>
</dbReference>
<dbReference type="PROSITE" id="PS50956">
    <property type="entry name" value="HTH_ASNC_2"/>
    <property type="match status" value="1"/>
</dbReference>
<organism evidence="5 6">
    <name type="scientific">Sphingomonas jatrophae</name>
    <dbReference type="NCBI Taxonomy" id="1166337"/>
    <lineage>
        <taxon>Bacteria</taxon>
        <taxon>Pseudomonadati</taxon>
        <taxon>Pseudomonadota</taxon>
        <taxon>Alphaproteobacteria</taxon>
        <taxon>Sphingomonadales</taxon>
        <taxon>Sphingomonadaceae</taxon>
        <taxon>Sphingomonas</taxon>
    </lineage>
</organism>
<dbReference type="PANTHER" id="PTHR30154:SF34">
    <property type="entry name" value="TRANSCRIPTIONAL REGULATOR AZLB"/>
    <property type="match status" value="1"/>
</dbReference>
<keyword evidence="1" id="KW-0805">Transcription regulation</keyword>
<dbReference type="GO" id="GO:0043565">
    <property type="term" value="F:sequence-specific DNA binding"/>
    <property type="evidence" value="ECO:0007669"/>
    <property type="project" value="InterPro"/>
</dbReference>
<dbReference type="AlphaFoldDB" id="A0A1I6KHZ9"/>
<dbReference type="GO" id="GO:0006355">
    <property type="term" value="P:regulation of DNA-templated transcription"/>
    <property type="evidence" value="ECO:0007669"/>
    <property type="project" value="UniProtKB-ARBA"/>
</dbReference>
<gene>
    <name evidence="5" type="ORF">SAMN05192580_1762</name>
</gene>
<evidence type="ECO:0000256" key="1">
    <source>
        <dbReference type="ARBA" id="ARBA00023015"/>
    </source>
</evidence>
<sequence length="160" mass="17029">MQIRSGRTLSPGTLDALDNGIIDLLRVNGRATNQEIAEKLSVTAATVSSRLRRLEEMGASRVVAVTDFAAHGYNVLIAVGVKVAGREVQDVARDLARLPEVFSANIMNGAHDIEMLVALHDFGEINLFLLDHVAGIAGVDALSPGIAADIVKFEFNVAPL</sequence>
<keyword evidence="3" id="KW-0804">Transcription</keyword>
<dbReference type="InterPro" id="IPR036390">
    <property type="entry name" value="WH_DNA-bd_sf"/>
</dbReference>
<dbReference type="SMART" id="SM00344">
    <property type="entry name" value="HTH_ASNC"/>
    <property type="match status" value="1"/>
</dbReference>
<dbReference type="InterPro" id="IPR036388">
    <property type="entry name" value="WH-like_DNA-bd_sf"/>
</dbReference>
<evidence type="ECO:0000256" key="2">
    <source>
        <dbReference type="ARBA" id="ARBA00023125"/>
    </source>
</evidence>
<evidence type="ECO:0000259" key="4">
    <source>
        <dbReference type="PROSITE" id="PS50956"/>
    </source>
</evidence>
<dbReference type="GO" id="GO:0043200">
    <property type="term" value="P:response to amino acid"/>
    <property type="evidence" value="ECO:0007669"/>
    <property type="project" value="TreeGrafter"/>
</dbReference>